<dbReference type="GO" id="GO:0016491">
    <property type="term" value="F:oxidoreductase activity"/>
    <property type="evidence" value="ECO:0007669"/>
    <property type="project" value="UniProtKB-ARBA"/>
</dbReference>
<dbReference type="InterPro" id="IPR004017">
    <property type="entry name" value="Cys_rich_dom"/>
</dbReference>
<dbReference type="OrthoDB" id="9770306at2"/>
<dbReference type="RefSeq" id="WP_069959267.1">
    <property type="nucleotide sequence ID" value="NZ_MCGG01000071.1"/>
</dbReference>
<comment type="caution">
    <text evidence="2">The sequence shown here is derived from an EMBL/GenBank/DDBJ whole genome shotgun (WGS) entry which is preliminary data.</text>
</comment>
<gene>
    <name evidence="2" type="ORF">BEN30_16525</name>
</gene>
<dbReference type="Pfam" id="PF02754">
    <property type="entry name" value="CCG"/>
    <property type="match status" value="2"/>
</dbReference>
<reference evidence="3" key="1">
    <citation type="submission" date="2016-07" db="EMBL/GenBank/DDBJ databases">
        <authorList>
            <person name="Florea S."/>
            <person name="Webb J.S."/>
            <person name="Jaromczyk J."/>
            <person name="Schardl C.L."/>
        </authorList>
    </citation>
    <scope>NUCLEOTIDE SEQUENCE [LARGE SCALE GENOMIC DNA]</scope>
    <source>
        <strain evidence="3">MV-1</strain>
    </source>
</reference>
<dbReference type="GO" id="GO:0005829">
    <property type="term" value="C:cytosol"/>
    <property type="evidence" value="ECO:0007669"/>
    <property type="project" value="TreeGrafter"/>
</dbReference>
<dbReference type="EMBL" id="MCGG01000071">
    <property type="protein sequence ID" value="OEJ64414.1"/>
    <property type="molecule type" value="Genomic_DNA"/>
</dbReference>
<sequence>MTEKTSPLRVGLFVTCLVDLMRPSVGFGALHLLARIGPSLDVLVPDQQTCCGQPAYNSGDLVSARTLAQNVIETFEGFDRVVVPSGSCAGMIVKHYPNLFAIEDPWRARADSLAQRTWELTSFLAEHLDLNDTGAAFAGTATYHDSCAGLRELGVKHQPRRLLATVEGLTLNELADSESCCGFGGLFSLKYPDVSGAIVDQKAQAVENTNSDLLVGGDLGCLMNVAGKLKRRGSKMRVFHIAEVLANLTDACGIGEDQDA</sequence>
<dbReference type="AlphaFoldDB" id="A0A1E5Q3T8"/>
<proteinExistence type="predicted"/>
<feature type="domain" description="Cysteine-rich" evidence="1">
    <location>
        <begin position="10"/>
        <end position="92"/>
    </location>
</feature>
<name>A0A1E5Q3T8_9PROT</name>
<evidence type="ECO:0000259" key="1">
    <source>
        <dbReference type="Pfam" id="PF02754"/>
    </source>
</evidence>
<dbReference type="Proteomes" id="UP000095347">
    <property type="component" value="Unassembled WGS sequence"/>
</dbReference>
<dbReference type="PANTHER" id="PTHR30296:SF0">
    <property type="entry name" value="LACTATE UTILIZATION PROTEIN A"/>
    <property type="match status" value="1"/>
</dbReference>
<protein>
    <submittedName>
        <fullName evidence="2">Fe-S oxidoreductase</fullName>
    </submittedName>
</protein>
<dbReference type="STRING" id="28181.BEN30_16525"/>
<organism evidence="2 3">
    <name type="scientific">Magnetovibrio blakemorei</name>
    <dbReference type="NCBI Taxonomy" id="28181"/>
    <lineage>
        <taxon>Bacteria</taxon>
        <taxon>Pseudomonadati</taxon>
        <taxon>Pseudomonadota</taxon>
        <taxon>Alphaproteobacteria</taxon>
        <taxon>Rhodospirillales</taxon>
        <taxon>Magnetovibrionaceae</taxon>
        <taxon>Magnetovibrio</taxon>
    </lineage>
</organism>
<keyword evidence="3" id="KW-1185">Reference proteome</keyword>
<dbReference type="PANTHER" id="PTHR30296">
    <property type="entry name" value="UNCHARACTERIZED PROTEIN YKGE"/>
    <property type="match status" value="1"/>
</dbReference>
<accession>A0A1E5Q3T8</accession>
<evidence type="ECO:0000313" key="2">
    <source>
        <dbReference type="EMBL" id="OEJ64414.1"/>
    </source>
</evidence>
<feature type="domain" description="Cysteine-rich" evidence="1">
    <location>
        <begin position="142"/>
        <end position="225"/>
    </location>
</feature>
<evidence type="ECO:0000313" key="3">
    <source>
        <dbReference type="Proteomes" id="UP000095347"/>
    </source>
</evidence>